<dbReference type="AlphaFoldDB" id="A0A6P8APR5"/>
<reference evidence="2" key="3">
    <citation type="submission" date="2025-08" db="UniProtKB">
        <authorList>
            <consortium name="RefSeq"/>
        </authorList>
    </citation>
    <scope>IDENTIFICATION</scope>
    <source>
        <strain evidence="2">NI907</strain>
    </source>
</reference>
<dbReference type="Proteomes" id="UP000515153">
    <property type="component" value="Chromosome VI"/>
</dbReference>
<reference evidence="2" key="2">
    <citation type="submission" date="2019-10" db="EMBL/GenBank/DDBJ databases">
        <authorList>
            <consortium name="NCBI Genome Project"/>
        </authorList>
    </citation>
    <scope>NUCLEOTIDE SEQUENCE</scope>
    <source>
        <strain evidence="2">NI907</strain>
    </source>
</reference>
<evidence type="ECO:0000313" key="1">
    <source>
        <dbReference type="Proteomes" id="UP000515153"/>
    </source>
</evidence>
<dbReference type="GeneID" id="41966333"/>
<evidence type="ECO:0000313" key="2">
    <source>
        <dbReference type="RefSeq" id="XP_030976892.1"/>
    </source>
</evidence>
<dbReference type="KEGG" id="pgri:PgNI_11461"/>
<keyword evidence="1" id="KW-1185">Reference proteome</keyword>
<reference evidence="1 2" key="1">
    <citation type="journal article" date="2019" name="Mol. Biol. Evol.">
        <title>Blast fungal genomes show frequent chromosomal changes, gene gains and losses, and effector gene turnover.</title>
        <authorList>
            <person name="Gomez Luciano L.B."/>
            <person name="Jason Tsai I."/>
            <person name="Chuma I."/>
            <person name="Tosa Y."/>
            <person name="Chen Y.H."/>
            <person name="Li J.Y."/>
            <person name="Li M.Y."/>
            <person name="Jade Lu M.Y."/>
            <person name="Nakayashiki H."/>
            <person name="Li W.H."/>
        </authorList>
    </citation>
    <scope>NUCLEOTIDE SEQUENCE [LARGE SCALE GENOMIC DNA]</scope>
    <source>
        <strain evidence="1 2">NI907</strain>
    </source>
</reference>
<proteinExistence type="predicted"/>
<gene>
    <name evidence="2" type="ORF">PgNI_11461</name>
</gene>
<organism evidence="1 2">
    <name type="scientific">Pyricularia grisea</name>
    <name type="common">Crabgrass-specific blast fungus</name>
    <name type="synonym">Magnaporthe grisea</name>
    <dbReference type="NCBI Taxonomy" id="148305"/>
    <lineage>
        <taxon>Eukaryota</taxon>
        <taxon>Fungi</taxon>
        <taxon>Dikarya</taxon>
        <taxon>Ascomycota</taxon>
        <taxon>Pezizomycotina</taxon>
        <taxon>Sordariomycetes</taxon>
        <taxon>Sordariomycetidae</taxon>
        <taxon>Magnaporthales</taxon>
        <taxon>Pyriculariaceae</taxon>
        <taxon>Pyricularia</taxon>
    </lineage>
</organism>
<sequence>MCFTTSSTYKCSHPITQSWTPPDVHQCPEAMHSRLLNSDGTVQRCGGGAGNYVNVFIYRGLCDACWSVEWLVGHGWGCCQCSEEMEEGV</sequence>
<dbReference type="RefSeq" id="XP_030976892.1">
    <property type="nucleotide sequence ID" value="XM_031131428.1"/>
</dbReference>
<protein>
    <submittedName>
        <fullName evidence="2">Uncharacterized protein</fullName>
    </submittedName>
</protein>
<name>A0A6P8APR5_PYRGI</name>
<accession>A0A6P8APR5</accession>